<feature type="compositionally biased region" description="Polar residues" evidence="1">
    <location>
        <begin position="53"/>
        <end position="62"/>
    </location>
</feature>
<dbReference type="Proteomes" id="UP000799428">
    <property type="component" value="Unassembled WGS sequence"/>
</dbReference>
<reference evidence="2" key="1">
    <citation type="journal article" date="2020" name="Stud. Mycol.">
        <title>101 Dothideomycetes genomes: a test case for predicting lifestyles and emergence of pathogens.</title>
        <authorList>
            <person name="Haridas S."/>
            <person name="Albert R."/>
            <person name="Binder M."/>
            <person name="Bloem J."/>
            <person name="Labutti K."/>
            <person name="Salamov A."/>
            <person name="Andreopoulos B."/>
            <person name="Baker S."/>
            <person name="Barry K."/>
            <person name="Bills G."/>
            <person name="Bluhm B."/>
            <person name="Cannon C."/>
            <person name="Castanera R."/>
            <person name="Culley D."/>
            <person name="Daum C."/>
            <person name="Ezra D."/>
            <person name="Gonzalez J."/>
            <person name="Henrissat B."/>
            <person name="Kuo A."/>
            <person name="Liang C."/>
            <person name="Lipzen A."/>
            <person name="Lutzoni F."/>
            <person name="Magnuson J."/>
            <person name="Mondo S."/>
            <person name="Nolan M."/>
            <person name="Ohm R."/>
            <person name="Pangilinan J."/>
            <person name="Park H.-J."/>
            <person name="Ramirez L."/>
            <person name="Alfaro M."/>
            <person name="Sun H."/>
            <person name="Tritt A."/>
            <person name="Yoshinaga Y."/>
            <person name="Zwiers L.-H."/>
            <person name="Turgeon B."/>
            <person name="Goodwin S."/>
            <person name="Spatafora J."/>
            <person name="Crous P."/>
            <person name="Grigoriev I."/>
        </authorList>
    </citation>
    <scope>NUCLEOTIDE SEQUENCE</scope>
    <source>
        <strain evidence="2">CBS 279.74</strain>
    </source>
</reference>
<feature type="region of interest" description="Disordered" evidence="1">
    <location>
        <begin position="156"/>
        <end position="180"/>
    </location>
</feature>
<accession>A0A6G1JQ46</accession>
<feature type="region of interest" description="Disordered" evidence="1">
    <location>
        <begin position="1"/>
        <end position="140"/>
    </location>
</feature>
<sequence>MARSPPRLTRVVRTAASARRRDSDVAQKTSRYSAPYANHAASPSMTFPPPNSPLSQPRTGADNSKKRAADHANDSSKRAKPRTEHYVGATESMPHVYKESKAGVSNRPRERPGQGRGIPSLVVADKTIGDDAIPSSNKEKKTNALNTLKAIGQTDTIMNSRRPAAENDGKNLKHPSTGLQLGIGRRTVPYGISPADVYVPSPLGQYISSLDDE</sequence>
<gene>
    <name evidence="2" type="ORF">K504DRAFT_452972</name>
</gene>
<proteinExistence type="predicted"/>
<feature type="compositionally biased region" description="Basic and acidic residues" evidence="1">
    <location>
        <begin position="63"/>
        <end position="85"/>
    </location>
</feature>
<dbReference type="EMBL" id="MU005793">
    <property type="protein sequence ID" value="KAF2702726.1"/>
    <property type="molecule type" value="Genomic_DNA"/>
</dbReference>
<keyword evidence="3" id="KW-1185">Reference proteome</keyword>
<evidence type="ECO:0000256" key="1">
    <source>
        <dbReference type="SAM" id="MobiDB-lite"/>
    </source>
</evidence>
<dbReference type="AlphaFoldDB" id="A0A6G1JQ46"/>
<feature type="compositionally biased region" description="Basic and acidic residues" evidence="1">
    <location>
        <begin position="96"/>
        <end position="113"/>
    </location>
</feature>
<organism evidence="2 3">
    <name type="scientific">Pleomassaria siparia CBS 279.74</name>
    <dbReference type="NCBI Taxonomy" id="1314801"/>
    <lineage>
        <taxon>Eukaryota</taxon>
        <taxon>Fungi</taxon>
        <taxon>Dikarya</taxon>
        <taxon>Ascomycota</taxon>
        <taxon>Pezizomycotina</taxon>
        <taxon>Dothideomycetes</taxon>
        <taxon>Pleosporomycetidae</taxon>
        <taxon>Pleosporales</taxon>
        <taxon>Pleomassariaceae</taxon>
        <taxon>Pleomassaria</taxon>
    </lineage>
</organism>
<evidence type="ECO:0000313" key="3">
    <source>
        <dbReference type="Proteomes" id="UP000799428"/>
    </source>
</evidence>
<name>A0A6G1JQ46_9PLEO</name>
<evidence type="ECO:0000313" key="2">
    <source>
        <dbReference type="EMBL" id="KAF2702726.1"/>
    </source>
</evidence>
<protein>
    <submittedName>
        <fullName evidence="2">Uncharacterized protein</fullName>
    </submittedName>
</protein>